<accession>A0A1F7FKG8</accession>
<dbReference type="EMBL" id="MFYX01000016">
    <property type="protein sequence ID" value="OGK06977.1"/>
    <property type="molecule type" value="Genomic_DNA"/>
</dbReference>
<evidence type="ECO:0000313" key="2">
    <source>
        <dbReference type="EMBL" id="OGK06977.1"/>
    </source>
</evidence>
<protein>
    <recommendedName>
        <fullName evidence="4">Outer membrane protein beta-barrel domain-containing protein</fullName>
    </recommendedName>
</protein>
<organism evidence="2 3">
    <name type="scientific">Candidatus Raymondbacteria bacterium RIFOXYD12_FULL_49_13</name>
    <dbReference type="NCBI Taxonomy" id="1817890"/>
    <lineage>
        <taxon>Bacteria</taxon>
        <taxon>Raymondiibacteriota</taxon>
    </lineage>
</organism>
<feature type="signal peptide" evidence="1">
    <location>
        <begin position="1"/>
        <end position="18"/>
    </location>
</feature>
<gene>
    <name evidence="2" type="ORF">A2519_17385</name>
</gene>
<feature type="chain" id="PRO_5009528798" description="Outer membrane protein beta-barrel domain-containing protein" evidence="1">
    <location>
        <begin position="19"/>
        <end position="149"/>
    </location>
</feature>
<dbReference type="AlphaFoldDB" id="A0A1F7FKG8"/>
<evidence type="ECO:0000256" key="1">
    <source>
        <dbReference type="SAM" id="SignalP"/>
    </source>
</evidence>
<keyword evidence="1" id="KW-0732">Signal</keyword>
<reference evidence="2 3" key="1">
    <citation type="journal article" date="2016" name="Nat. Commun.">
        <title>Thousands of microbial genomes shed light on interconnected biogeochemical processes in an aquifer system.</title>
        <authorList>
            <person name="Anantharaman K."/>
            <person name="Brown C.T."/>
            <person name="Hug L.A."/>
            <person name="Sharon I."/>
            <person name="Castelle C.J."/>
            <person name="Probst A.J."/>
            <person name="Thomas B.C."/>
            <person name="Singh A."/>
            <person name="Wilkins M.J."/>
            <person name="Karaoz U."/>
            <person name="Brodie E.L."/>
            <person name="Williams K.H."/>
            <person name="Hubbard S.S."/>
            <person name="Banfield J.F."/>
        </authorList>
    </citation>
    <scope>NUCLEOTIDE SEQUENCE [LARGE SCALE GENOMIC DNA]</scope>
</reference>
<dbReference type="Proteomes" id="UP000179243">
    <property type="component" value="Unassembled WGS sequence"/>
</dbReference>
<sequence length="149" mass="16305">MKKLLFIFALCAVLYAPAAAGGPFGLGVIFGAPSGLSGKYWFNNRVSFDGIIGFHHYWKSSMSLNADWTYHWGELTPLREGRLMLGLGGGPFTAWGNNFGLGVRVKGVIDFMFPDVPLNLFFEVAPEILLVDPGLTASAGLGIRWFFLK</sequence>
<comment type="caution">
    <text evidence="2">The sequence shown here is derived from an EMBL/GenBank/DDBJ whole genome shotgun (WGS) entry which is preliminary data.</text>
</comment>
<name>A0A1F7FKG8_UNCRA</name>
<proteinExistence type="predicted"/>
<evidence type="ECO:0008006" key="4">
    <source>
        <dbReference type="Google" id="ProtNLM"/>
    </source>
</evidence>
<evidence type="ECO:0000313" key="3">
    <source>
        <dbReference type="Proteomes" id="UP000179243"/>
    </source>
</evidence>